<protein>
    <submittedName>
        <fullName evidence="1">Uncharacterized protein</fullName>
    </submittedName>
</protein>
<organism evidence="1 2">
    <name type="scientific">Neolewinella lacunae</name>
    <dbReference type="NCBI Taxonomy" id="1517758"/>
    <lineage>
        <taxon>Bacteria</taxon>
        <taxon>Pseudomonadati</taxon>
        <taxon>Bacteroidota</taxon>
        <taxon>Saprospiria</taxon>
        <taxon>Saprospirales</taxon>
        <taxon>Lewinellaceae</taxon>
        <taxon>Neolewinella</taxon>
    </lineage>
</organism>
<dbReference type="AlphaFoldDB" id="A0A923PHJ3"/>
<gene>
    <name evidence="1" type="ORF">H9S92_08440</name>
</gene>
<evidence type="ECO:0000313" key="1">
    <source>
        <dbReference type="EMBL" id="MBC6994187.1"/>
    </source>
</evidence>
<name>A0A923PHJ3_9BACT</name>
<evidence type="ECO:0000313" key="2">
    <source>
        <dbReference type="Proteomes" id="UP000650081"/>
    </source>
</evidence>
<reference evidence="1" key="1">
    <citation type="submission" date="2020-08" db="EMBL/GenBank/DDBJ databases">
        <title>Lewinella bacteria from marine environments.</title>
        <authorList>
            <person name="Zhong Y."/>
        </authorList>
    </citation>
    <scope>NUCLEOTIDE SEQUENCE</scope>
    <source>
        <strain evidence="1">KCTC 42187</strain>
    </source>
</reference>
<sequence length="165" mass="18936">MPFINPRQTAGAIPYNDRKDFLLKLATWSTGEELLFWLARIDYENQPTYQKALAIQDVFITMLDMNLNEQTKIDLHNSIFLWKQFLDRKMSLTPTQRRELTLSVTKIILLGIVNGGIRPEDEISSVFIDKNLPWKSSSIKDFPGKGEMEKMKIAISCLNKAGISI</sequence>
<accession>A0A923PHJ3</accession>
<dbReference type="RefSeq" id="WP_187466272.1">
    <property type="nucleotide sequence ID" value="NZ_JACSIT010000091.1"/>
</dbReference>
<keyword evidence="2" id="KW-1185">Reference proteome</keyword>
<dbReference type="EMBL" id="JACSIT010000091">
    <property type="protein sequence ID" value="MBC6994187.1"/>
    <property type="molecule type" value="Genomic_DNA"/>
</dbReference>
<dbReference type="Proteomes" id="UP000650081">
    <property type="component" value="Unassembled WGS sequence"/>
</dbReference>
<proteinExistence type="predicted"/>
<comment type="caution">
    <text evidence="1">The sequence shown here is derived from an EMBL/GenBank/DDBJ whole genome shotgun (WGS) entry which is preliminary data.</text>
</comment>